<accession>A0ACC2KZZ5</accession>
<name>A0ACC2KZZ5_PERAE</name>
<organism evidence="1 2">
    <name type="scientific">Persea americana</name>
    <name type="common">Avocado</name>
    <dbReference type="NCBI Taxonomy" id="3435"/>
    <lineage>
        <taxon>Eukaryota</taxon>
        <taxon>Viridiplantae</taxon>
        <taxon>Streptophyta</taxon>
        <taxon>Embryophyta</taxon>
        <taxon>Tracheophyta</taxon>
        <taxon>Spermatophyta</taxon>
        <taxon>Magnoliopsida</taxon>
        <taxon>Magnoliidae</taxon>
        <taxon>Laurales</taxon>
        <taxon>Lauraceae</taxon>
        <taxon>Persea</taxon>
    </lineage>
</organism>
<reference evidence="1 2" key="1">
    <citation type="journal article" date="2022" name="Hortic Res">
        <title>A haplotype resolved chromosomal level avocado genome allows analysis of novel avocado genes.</title>
        <authorList>
            <person name="Nath O."/>
            <person name="Fletcher S.J."/>
            <person name="Hayward A."/>
            <person name="Shaw L.M."/>
            <person name="Masouleh A.K."/>
            <person name="Furtado A."/>
            <person name="Henry R.J."/>
            <person name="Mitter N."/>
        </authorList>
    </citation>
    <scope>NUCLEOTIDE SEQUENCE [LARGE SCALE GENOMIC DNA]</scope>
    <source>
        <strain evidence="2">cv. Hass</strain>
    </source>
</reference>
<evidence type="ECO:0000313" key="2">
    <source>
        <dbReference type="Proteomes" id="UP001234297"/>
    </source>
</evidence>
<comment type="caution">
    <text evidence="1">The sequence shown here is derived from an EMBL/GenBank/DDBJ whole genome shotgun (WGS) entry which is preliminary data.</text>
</comment>
<dbReference type="EMBL" id="CM056814">
    <property type="protein sequence ID" value="KAJ8626466.1"/>
    <property type="molecule type" value="Genomic_DNA"/>
</dbReference>
<keyword evidence="2" id="KW-1185">Reference proteome</keyword>
<dbReference type="Proteomes" id="UP001234297">
    <property type="component" value="Chromosome 6"/>
</dbReference>
<protein>
    <submittedName>
        <fullName evidence="1">Uncharacterized protein</fullName>
    </submittedName>
</protein>
<gene>
    <name evidence="1" type="ORF">MRB53_019773</name>
</gene>
<evidence type="ECO:0000313" key="1">
    <source>
        <dbReference type="EMBL" id="KAJ8626466.1"/>
    </source>
</evidence>
<sequence>MKDCKNSLPSKGLRRKVFSRHLHVLFVDHPVNQRADYFFSAAISLLSSGLGLWVIRNWCVVSRSITEAD</sequence>
<proteinExistence type="predicted"/>